<keyword evidence="7" id="KW-0863">Zinc-finger</keyword>
<dbReference type="PANTHER" id="PTHR48107:SF7">
    <property type="entry name" value="RE15974P"/>
    <property type="match status" value="1"/>
</dbReference>
<reference evidence="9" key="1">
    <citation type="submission" date="2019-04" db="EMBL/GenBank/DDBJ databases">
        <title>Friends and foes A comparative genomics study of 23 Aspergillus species from section Flavi.</title>
        <authorList>
            <consortium name="DOE Joint Genome Institute"/>
            <person name="Kjaerbolling I."/>
            <person name="Vesth T."/>
            <person name="Frisvad J.C."/>
            <person name="Nybo J.L."/>
            <person name="Theobald S."/>
            <person name="Kildgaard S."/>
            <person name="Isbrandt T."/>
            <person name="Kuo A."/>
            <person name="Sato A."/>
            <person name="Lyhne E.K."/>
            <person name="Kogle M.E."/>
            <person name="Wiebenga A."/>
            <person name="Kun R.S."/>
            <person name="Lubbers R.J."/>
            <person name="Makela M.R."/>
            <person name="Barry K."/>
            <person name="Chovatia M."/>
            <person name="Clum A."/>
            <person name="Daum C."/>
            <person name="Haridas S."/>
            <person name="He G."/>
            <person name="LaButti K."/>
            <person name="Lipzen A."/>
            <person name="Mondo S."/>
            <person name="Riley R."/>
            <person name="Salamov A."/>
            <person name="Simmons B.A."/>
            <person name="Magnuson J.K."/>
            <person name="Henrissat B."/>
            <person name="Mortensen U.H."/>
            <person name="Larsen T.O."/>
            <person name="Devries R.P."/>
            <person name="Grigoriev I.V."/>
            <person name="Machida M."/>
            <person name="Baker S.E."/>
            <person name="Andersen M.R."/>
        </authorList>
    </citation>
    <scope>NUCLEOTIDE SEQUENCE [LARGE SCALE GENOMIC DNA]</scope>
    <source>
        <strain evidence="9">CBS 121.62</strain>
    </source>
</reference>
<keyword evidence="7" id="KW-0862">Zinc</keyword>
<dbReference type="GO" id="GO:0003677">
    <property type="term" value="F:DNA binding"/>
    <property type="evidence" value="ECO:0007669"/>
    <property type="project" value="InterPro"/>
</dbReference>
<dbReference type="SUPFAM" id="SSF51735">
    <property type="entry name" value="NAD(P)-binding Rossmann-fold domains"/>
    <property type="match status" value="1"/>
</dbReference>
<evidence type="ECO:0000256" key="5">
    <source>
        <dbReference type="ARBA" id="ARBA00023163"/>
    </source>
</evidence>
<comment type="similarity">
    <text evidence="1">Belongs to the short-chain dehydrogenases/reductases (SDR) family.</text>
</comment>
<dbReference type="Pfam" id="PF04082">
    <property type="entry name" value="Fungal_trans"/>
    <property type="match status" value="1"/>
</dbReference>
<dbReference type="PANTHER" id="PTHR48107">
    <property type="entry name" value="NADPH-DEPENDENT ALDEHYDE REDUCTASE-LIKE PROTEIN, CHLOROPLASTIC-RELATED"/>
    <property type="match status" value="1"/>
</dbReference>
<dbReference type="GO" id="GO:0016614">
    <property type="term" value="F:oxidoreductase activity, acting on CH-OH group of donors"/>
    <property type="evidence" value="ECO:0007669"/>
    <property type="project" value="UniProtKB-ARBA"/>
</dbReference>
<dbReference type="VEuPathDB" id="FungiDB:AFLA_011371"/>
<dbReference type="AlphaFoldDB" id="A0A5N6GQW5"/>
<dbReference type="Gene3D" id="3.40.50.720">
    <property type="entry name" value="NAD(P)-binding Rossmann-like Domain"/>
    <property type="match status" value="1"/>
</dbReference>
<keyword evidence="4" id="KW-0805">Transcription regulation</keyword>
<dbReference type="GO" id="GO:0006351">
    <property type="term" value="P:DNA-templated transcription"/>
    <property type="evidence" value="ECO:0007669"/>
    <property type="project" value="InterPro"/>
</dbReference>
<organism evidence="9">
    <name type="scientific">Aspergillus flavus</name>
    <dbReference type="NCBI Taxonomy" id="5059"/>
    <lineage>
        <taxon>Eukaryota</taxon>
        <taxon>Fungi</taxon>
        <taxon>Dikarya</taxon>
        <taxon>Ascomycota</taxon>
        <taxon>Pezizomycotina</taxon>
        <taxon>Eurotiomycetes</taxon>
        <taxon>Eurotiomycetidae</taxon>
        <taxon>Eurotiales</taxon>
        <taxon>Aspergillaceae</taxon>
        <taxon>Aspergillus</taxon>
        <taxon>Aspergillus subgen. Circumdati</taxon>
    </lineage>
</organism>
<dbReference type="InterPro" id="IPR002347">
    <property type="entry name" value="SDR_fam"/>
</dbReference>
<evidence type="ECO:0000313" key="9">
    <source>
        <dbReference type="EMBL" id="KAB8242823.1"/>
    </source>
</evidence>
<evidence type="ECO:0000256" key="6">
    <source>
        <dbReference type="ARBA" id="ARBA00023242"/>
    </source>
</evidence>
<gene>
    <name evidence="9" type="ORF">BDV35DRAFT_399745</name>
</gene>
<keyword evidence="3" id="KW-0560">Oxidoreductase</keyword>
<keyword evidence="2" id="KW-0521">NADP</keyword>
<dbReference type="FunFam" id="3.40.50.720:FF:000084">
    <property type="entry name" value="Short-chain dehydrogenase reductase"/>
    <property type="match status" value="1"/>
</dbReference>
<dbReference type="InterPro" id="IPR007219">
    <property type="entry name" value="XnlR_reg_dom"/>
</dbReference>
<dbReference type="PROSITE" id="PS50157">
    <property type="entry name" value="ZINC_FINGER_C2H2_2"/>
    <property type="match status" value="2"/>
</dbReference>
<dbReference type="SUPFAM" id="SSF57667">
    <property type="entry name" value="beta-beta-alpha zinc fingers"/>
    <property type="match status" value="1"/>
</dbReference>
<evidence type="ECO:0000256" key="1">
    <source>
        <dbReference type="ARBA" id="ARBA00006484"/>
    </source>
</evidence>
<evidence type="ECO:0000259" key="8">
    <source>
        <dbReference type="PROSITE" id="PS50157"/>
    </source>
</evidence>
<keyword evidence="7" id="KW-0479">Metal-binding</keyword>
<evidence type="ECO:0000256" key="4">
    <source>
        <dbReference type="ARBA" id="ARBA00023015"/>
    </source>
</evidence>
<sequence length="912" mass="101043">MPTSPFFLFPVFPRHMMGPLSGMRAGHRRASLKCTYCARSFARTEHLTRHERSHRNEKPFSCRYCSATFTRKDVIKRHHVRCHPTIPEMVGAATDSLVPTSSEPAPAAIAPPQEHVVNHSQGINAMDMASKNMGGHSPSAFMDNYIYNAFLSDFDFQPPLNVEYFGNLSGIATPSHPPAQVRDISPWRGSLELSERKRVEVFTEAKLAGIKGISDFPSRLSLERFLVTFFECFLDYHPFLHVPTWQTEDAHPCLLLAMLVIGAGCYKEYSTAHALYCAARHFVTMHVGNATSSAFETPLWVMQSVLILISYGIRSGEQELFRNAVSWTSALASVVRWTGSQSKHQDFDYQSPELWADWIRDEMVIRTKWAAFATLNILTVCFNVTPALLVHEMSNIPLPCNGFEWASPTMESWLQVRMGCVRGWTCLGEALAALLCPSPLQADTVSVFGAYVLLHAILQGMWGFQQNSWLESCDLAKYFQKFEVTLRGWHTCWKDNVESSISPRNPYSAVTANPAALFRLAYMWIGADFSGVRASIASLDPETIESSFKQLVIPVPPTDLTMRIVTHAIGALSTRVKLGMALKEQRLSCFQSFEVHLFSVECCLFSCAWLKETQNQQIKLVREILSEVDLPASRTQKPDAARLIYMWALILNRRAVWKLQKIHLALMTLSGYVVVVTGASKGIGKEIALRAATEGANIVINYLSDVKAANALVMHVGPERALAVQVDISSVEGANTLIDAAVSRFGKVDILIPNAAFVPDRNLQDVCEADIDRAFAVNVKGPCFLTQKALPHMPPGGAIIFISTDMTDADVVPPHFLLYVSAKAAMNQMVKVLARDLAGAGIRVNAISPGPTSTYSFQKAVDEKKARLLANQNPFNRIGRADEIAAAVSLLWRKDSGWITGQVLRVNGGSIV</sequence>
<dbReference type="EMBL" id="ML734655">
    <property type="protein sequence ID" value="KAB8242823.1"/>
    <property type="molecule type" value="Genomic_DNA"/>
</dbReference>
<dbReference type="SMART" id="SM00355">
    <property type="entry name" value="ZnF_C2H2"/>
    <property type="match status" value="2"/>
</dbReference>
<evidence type="ECO:0000256" key="2">
    <source>
        <dbReference type="ARBA" id="ARBA00022857"/>
    </source>
</evidence>
<feature type="domain" description="C2H2-type" evidence="8">
    <location>
        <begin position="32"/>
        <end position="59"/>
    </location>
</feature>
<dbReference type="VEuPathDB" id="FungiDB:F9C07_2203460"/>
<name>A0A5N6GQW5_ASPFL</name>
<dbReference type="InterPro" id="IPR036291">
    <property type="entry name" value="NAD(P)-bd_dom_sf"/>
</dbReference>
<dbReference type="GO" id="GO:0008270">
    <property type="term" value="F:zinc ion binding"/>
    <property type="evidence" value="ECO:0007669"/>
    <property type="project" value="UniProtKB-KW"/>
</dbReference>
<dbReference type="Pfam" id="PF13561">
    <property type="entry name" value="adh_short_C2"/>
    <property type="match status" value="1"/>
</dbReference>
<dbReference type="Gene3D" id="3.30.160.60">
    <property type="entry name" value="Classic Zinc Finger"/>
    <property type="match status" value="2"/>
</dbReference>
<accession>A0A5N6GQW5</accession>
<dbReference type="PRINTS" id="PR00081">
    <property type="entry name" value="GDHRDH"/>
</dbReference>
<dbReference type="VEuPathDB" id="FungiDB:AFLA_011372"/>
<dbReference type="InterPro" id="IPR036236">
    <property type="entry name" value="Znf_C2H2_sf"/>
</dbReference>
<evidence type="ECO:0000256" key="3">
    <source>
        <dbReference type="ARBA" id="ARBA00023002"/>
    </source>
</evidence>
<dbReference type="PROSITE" id="PS00028">
    <property type="entry name" value="ZINC_FINGER_C2H2_1"/>
    <property type="match status" value="2"/>
</dbReference>
<proteinExistence type="inferred from homology"/>
<dbReference type="Proteomes" id="UP000325434">
    <property type="component" value="Unassembled WGS sequence"/>
</dbReference>
<keyword evidence="6" id="KW-0539">Nucleus</keyword>
<feature type="domain" description="C2H2-type" evidence="8">
    <location>
        <begin position="60"/>
        <end position="83"/>
    </location>
</feature>
<evidence type="ECO:0000256" key="7">
    <source>
        <dbReference type="PROSITE-ProRule" id="PRU00042"/>
    </source>
</evidence>
<dbReference type="CDD" id="cd12148">
    <property type="entry name" value="fungal_TF_MHR"/>
    <property type="match status" value="1"/>
</dbReference>
<protein>
    <recommendedName>
        <fullName evidence="8">C2H2-type domain-containing protein</fullName>
    </recommendedName>
</protein>
<dbReference type="InterPro" id="IPR013087">
    <property type="entry name" value="Znf_C2H2_type"/>
</dbReference>
<keyword evidence="5" id="KW-0804">Transcription</keyword>